<sequence>MTKAHYEQFPFIVGGDERVALWHRRLSTVLPNSVIRHSKVLDVGCGSGDVAQSLAERGARVVAVDLTRLAVQRARKSGDIRSVQCDALALPFRDDAFDHSLALGVLHHTPDCHAGLAEMVRVTRDTGTIIIGLYSKWTPYHFVYLATGRLRARVPGERLRNAPPWVMALTRAFVTFQIRQRLDDRQLINVLADQFWTPRASFHTPSEIRRWSGQLGLVQVSRRWHPFYMNDFVFRVDKSRVQ</sequence>
<keyword evidence="2" id="KW-0808">Transferase</keyword>
<dbReference type="EMBL" id="CP109527">
    <property type="protein sequence ID" value="WTY33431.1"/>
    <property type="molecule type" value="Genomic_DNA"/>
</dbReference>
<dbReference type="InterPro" id="IPR029063">
    <property type="entry name" value="SAM-dependent_MTases_sf"/>
</dbReference>
<gene>
    <name evidence="5" type="ORF">OG308_19005</name>
</gene>
<dbReference type="GO" id="GO:0008168">
    <property type="term" value="F:methyltransferase activity"/>
    <property type="evidence" value="ECO:0007669"/>
    <property type="project" value="UniProtKB-KW"/>
</dbReference>
<evidence type="ECO:0000256" key="2">
    <source>
        <dbReference type="ARBA" id="ARBA00022679"/>
    </source>
</evidence>
<dbReference type="Proteomes" id="UP001621418">
    <property type="component" value="Chromosome"/>
</dbReference>
<dbReference type="CDD" id="cd02440">
    <property type="entry name" value="AdoMet_MTases"/>
    <property type="match status" value="1"/>
</dbReference>
<dbReference type="PANTHER" id="PTHR43464:SF19">
    <property type="entry name" value="UBIQUINONE BIOSYNTHESIS O-METHYLTRANSFERASE, MITOCHONDRIAL"/>
    <property type="match status" value="1"/>
</dbReference>
<keyword evidence="1 5" id="KW-0489">Methyltransferase</keyword>
<keyword evidence="6" id="KW-1185">Reference proteome</keyword>
<keyword evidence="3" id="KW-0949">S-adenosyl-L-methionine</keyword>
<proteinExistence type="predicted"/>
<evidence type="ECO:0000259" key="4">
    <source>
        <dbReference type="Pfam" id="PF08241"/>
    </source>
</evidence>
<organism evidence="5 6">
    <name type="scientific">Nocardia salmonicida</name>
    <dbReference type="NCBI Taxonomy" id="53431"/>
    <lineage>
        <taxon>Bacteria</taxon>
        <taxon>Bacillati</taxon>
        <taxon>Actinomycetota</taxon>
        <taxon>Actinomycetes</taxon>
        <taxon>Mycobacteriales</taxon>
        <taxon>Nocardiaceae</taxon>
        <taxon>Nocardia</taxon>
    </lineage>
</organism>
<reference evidence="5 6" key="1">
    <citation type="submission" date="2022-10" db="EMBL/GenBank/DDBJ databases">
        <title>The complete genomes of actinobacterial strains from the NBC collection.</title>
        <authorList>
            <person name="Joergensen T.S."/>
            <person name="Alvarez Arevalo M."/>
            <person name="Sterndorff E.B."/>
            <person name="Faurdal D."/>
            <person name="Vuksanovic O."/>
            <person name="Mourched A.-S."/>
            <person name="Charusanti P."/>
            <person name="Shaw S."/>
            <person name="Blin K."/>
            <person name="Weber T."/>
        </authorList>
    </citation>
    <scope>NUCLEOTIDE SEQUENCE [LARGE SCALE GENOMIC DNA]</scope>
    <source>
        <strain evidence="5 6">NBC_01413</strain>
    </source>
</reference>
<evidence type="ECO:0000256" key="1">
    <source>
        <dbReference type="ARBA" id="ARBA00022603"/>
    </source>
</evidence>
<dbReference type="GO" id="GO:0032259">
    <property type="term" value="P:methylation"/>
    <property type="evidence" value="ECO:0007669"/>
    <property type="project" value="UniProtKB-KW"/>
</dbReference>
<feature type="domain" description="Methyltransferase type 11" evidence="4">
    <location>
        <begin position="41"/>
        <end position="131"/>
    </location>
</feature>
<dbReference type="RefSeq" id="WP_405145643.1">
    <property type="nucleotide sequence ID" value="NZ_CP109527.1"/>
</dbReference>
<dbReference type="Pfam" id="PF08241">
    <property type="entry name" value="Methyltransf_11"/>
    <property type="match status" value="1"/>
</dbReference>
<evidence type="ECO:0000256" key="3">
    <source>
        <dbReference type="ARBA" id="ARBA00022691"/>
    </source>
</evidence>
<protein>
    <submittedName>
        <fullName evidence="5">Class I SAM-dependent methyltransferase</fullName>
    </submittedName>
</protein>
<dbReference type="Gene3D" id="3.40.50.150">
    <property type="entry name" value="Vaccinia Virus protein VP39"/>
    <property type="match status" value="1"/>
</dbReference>
<dbReference type="InterPro" id="IPR013216">
    <property type="entry name" value="Methyltransf_11"/>
</dbReference>
<evidence type="ECO:0000313" key="6">
    <source>
        <dbReference type="Proteomes" id="UP001621418"/>
    </source>
</evidence>
<dbReference type="SUPFAM" id="SSF53335">
    <property type="entry name" value="S-adenosyl-L-methionine-dependent methyltransferases"/>
    <property type="match status" value="1"/>
</dbReference>
<dbReference type="PANTHER" id="PTHR43464">
    <property type="entry name" value="METHYLTRANSFERASE"/>
    <property type="match status" value="1"/>
</dbReference>
<name>A0ABZ1N0L3_9NOCA</name>
<evidence type="ECO:0000313" key="5">
    <source>
        <dbReference type="EMBL" id="WTY33431.1"/>
    </source>
</evidence>
<accession>A0ABZ1N0L3</accession>